<evidence type="ECO:0000313" key="1">
    <source>
        <dbReference type="EMBL" id="GAA3936877.1"/>
    </source>
</evidence>
<dbReference type="EMBL" id="BAABCP010000001">
    <property type="protein sequence ID" value="GAA3936877.1"/>
    <property type="molecule type" value="Genomic_DNA"/>
</dbReference>
<reference evidence="2" key="1">
    <citation type="journal article" date="2019" name="Int. J. Syst. Evol. Microbiol.">
        <title>The Global Catalogue of Microorganisms (GCM) 10K type strain sequencing project: providing services to taxonomists for standard genome sequencing and annotation.</title>
        <authorList>
            <consortium name="The Broad Institute Genomics Platform"/>
            <consortium name="The Broad Institute Genome Sequencing Center for Infectious Disease"/>
            <person name="Wu L."/>
            <person name="Ma J."/>
        </authorList>
    </citation>
    <scope>NUCLEOTIDE SEQUENCE [LARGE SCALE GENOMIC DNA]</scope>
    <source>
        <strain evidence="2">JCM 17024</strain>
    </source>
</reference>
<organism evidence="1 2">
    <name type="scientific">Microbacterium soli</name>
    <dbReference type="NCBI Taxonomy" id="446075"/>
    <lineage>
        <taxon>Bacteria</taxon>
        <taxon>Bacillati</taxon>
        <taxon>Actinomycetota</taxon>
        <taxon>Actinomycetes</taxon>
        <taxon>Micrococcales</taxon>
        <taxon>Microbacteriaceae</taxon>
        <taxon>Microbacterium</taxon>
    </lineage>
</organism>
<dbReference type="RefSeq" id="WP_344818806.1">
    <property type="nucleotide sequence ID" value="NZ_BAABCP010000001.1"/>
</dbReference>
<dbReference type="Gene3D" id="3.30.70.100">
    <property type="match status" value="1"/>
</dbReference>
<proteinExistence type="predicted"/>
<protein>
    <recommendedName>
        <fullName evidence="3">REDY-like protein HapK</fullName>
    </recommendedName>
</protein>
<comment type="caution">
    <text evidence="1">The sequence shown here is derived from an EMBL/GenBank/DDBJ whole genome shotgun (WGS) entry which is preliminary data.</text>
</comment>
<dbReference type="Proteomes" id="UP001501591">
    <property type="component" value="Unassembled WGS sequence"/>
</dbReference>
<keyword evidence="2" id="KW-1185">Reference proteome</keyword>
<evidence type="ECO:0000313" key="2">
    <source>
        <dbReference type="Proteomes" id="UP001501591"/>
    </source>
</evidence>
<accession>A0ABP7N4L0</accession>
<sequence length="105" mass="12047">MTKRVVALFTLKSDISVDDYARWSAERVRPVMRAMPSVLRFDDFRVVGNMDGEALDAQLSELIEVTDFAEFEADNARGEGGVLAKEWRQRLVSWSVLYMEDLLED</sequence>
<evidence type="ECO:0008006" key="3">
    <source>
        <dbReference type="Google" id="ProtNLM"/>
    </source>
</evidence>
<name>A0ABP7N4L0_9MICO</name>
<gene>
    <name evidence="1" type="ORF">GCM10022383_13910</name>
</gene>